<protein>
    <submittedName>
        <fullName evidence="2">Uncharacterized protein</fullName>
    </submittedName>
</protein>
<evidence type="ECO:0000313" key="2">
    <source>
        <dbReference type="EMBL" id="ORE11386.1"/>
    </source>
</evidence>
<proteinExistence type="predicted"/>
<dbReference type="EMBL" id="KV921857">
    <property type="protein sequence ID" value="ORE11386.1"/>
    <property type="molecule type" value="Genomic_DNA"/>
</dbReference>
<organism evidence="2">
    <name type="scientific">Rhizopus microsporus var. microsporus</name>
    <dbReference type="NCBI Taxonomy" id="86635"/>
    <lineage>
        <taxon>Eukaryota</taxon>
        <taxon>Fungi</taxon>
        <taxon>Fungi incertae sedis</taxon>
        <taxon>Mucoromycota</taxon>
        <taxon>Mucoromycotina</taxon>
        <taxon>Mucoromycetes</taxon>
        <taxon>Mucorales</taxon>
        <taxon>Mucorineae</taxon>
        <taxon>Rhizopodaceae</taxon>
        <taxon>Rhizopus</taxon>
    </lineage>
</organism>
<feature type="coiled-coil region" evidence="1">
    <location>
        <begin position="13"/>
        <end position="241"/>
    </location>
</feature>
<dbReference type="VEuPathDB" id="FungiDB:BCV72DRAFT_197768"/>
<evidence type="ECO:0000256" key="1">
    <source>
        <dbReference type="SAM" id="Coils"/>
    </source>
</evidence>
<keyword evidence="1" id="KW-0175">Coiled coil</keyword>
<dbReference type="OrthoDB" id="2289094at2759"/>
<dbReference type="Proteomes" id="UP000242414">
    <property type="component" value="Unassembled WGS sequence"/>
</dbReference>
<sequence length="247" mass="29132">MQKEIEDLQMQWKEEETKKMSELEQEYQERLNSIKAEHEKAMSTAVSEPLALKEKELTGKEQEINELKSKLNEKEKIEEELRTLKIAYDKMIQAKDQEIKEAEERLGETMVTSQSDDSSKIQSIVSQHQKEIKVLQTQFQQLLDLKDKEIEGFAYRLKTITATQQKDIEKLNEEYKQKMSALESECQKKDESLKSKALEMRWMAAEFESSEAKLKDQSTKLQNLENDNNQLRIALHQQQEENKQMLR</sequence>
<name>A0A1X0RHA7_RHIZD</name>
<reference evidence="2" key="1">
    <citation type="journal article" date="2016" name="Proc. Natl. Acad. Sci. U.S.A.">
        <title>Lipid metabolic changes in an early divergent fungus govern the establishment of a mutualistic symbiosis with endobacteria.</title>
        <authorList>
            <person name="Lastovetsky O.A."/>
            <person name="Gaspar M.L."/>
            <person name="Mondo S.J."/>
            <person name="LaButti K.M."/>
            <person name="Sandor L."/>
            <person name="Grigoriev I.V."/>
            <person name="Henry S.A."/>
            <person name="Pawlowska T.E."/>
        </authorList>
    </citation>
    <scope>NUCLEOTIDE SEQUENCE [LARGE SCALE GENOMIC DNA]</scope>
    <source>
        <strain evidence="2">ATCC 52814</strain>
    </source>
</reference>
<dbReference type="AlphaFoldDB" id="A0A1X0RHA7"/>
<gene>
    <name evidence="2" type="ORF">BCV72DRAFT_197768</name>
</gene>
<accession>A0A1X0RHA7</accession>